<reference evidence="3" key="2">
    <citation type="journal article" date="2022" name="Microb. Genom.">
        <title>A chromosome-scale genome assembly of the tomato pathogen Cladosporium fulvum reveals a compartmentalized genome architecture and the presence of a dispensable chromosome.</title>
        <authorList>
            <person name="Zaccaron A.Z."/>
            <person name="Chen L.H."/>
            <person name="Samaras A."/>
            <person name="Stergiopoulos I."/>
        </authorList>
    </citation>
    <scope>NUCLEOTIDE SEQUENCE</scope>
    <source>
        <strain evidence="3">Race5_Kim</strain>
    </source>
</reference>
<dbReference type="GeneID" id="71992397"/>
<evidence type="ECO:0000256" key="1">
    <source>
        <dbReference type="SAM" id="MobiDB-lite"/>
    </source>
</evidence>
<evidence type="ECO:0000313" key="3">
    <source>
        <dbReference type="EMBL" id="UJO23562.1"/>
    </source>
</evidence>
<dbReference type="KEGG" id="ffu:CLAFUR5_12519"/>
<accession>A0A9Q8UV70</accession>
<keyword evidence="2" id="KW-0732">Signal</keyword>
<evidence type="ECO:0000256" key="2">
    <source>
        <dbReference type="SAM" id="SignalP"/>
    </source>
</evidence>
<keyword evidence="4" id="KW-1185">Reference proteome</keyword>
<feature type="chain" id="PRO_5040211772" evidence="2">
    <location>
        <begin position="19"/>
        <end position="120"/>
    </location>
</feature>
<proteinExistence type="predicted"/>
<organism evidence="3 4">
    <name type="scientific">Passalora fulva</name>
    <name type="common">Tomato leaf mold</name>
    <name type="synonym">Cladosporium fulvum</name>
    <dbReference type="NCBI Taxonomy" id="5499"/>
    <lineage>
        <taxon>Eukaryota</taxon>
        <taxon>Fungi</taxon>
        <taxon>Dikarya</taxon>
        <taxon>Ascomycota</taxon>
        <taxon>Pezizomycotina</taxon>
        <taxon>Dothideomycetes</taxon>
        <taxon>Dothideomycetidae</taxon>
        <taxon>Mycosphaerellales</taxon>
        <taxon>Mycosphaerellaceae</taxon>
        <taxon>Fulvia</taxon>
    </lineage>
</organism>
<feature type="compositionally biased region" description="Polar residues" evidence="1">
    <location>
        <begin position="25"/>
        <end position="43"/>
    </location>
</feature>
<sequence>MLSAFLVQLLLNIDATTTKHHHLQASRNPKPTGNTTPNMANTNTLKPTTFRLLDLPDELTRRWLRAIGSENRRPLRTVTIIWNRADAEDVAATYVQESCAYCRRGCCGLEMRGEACRLGI</sequence>
<reference evidence="3" key="1">
    <citation type="submission" date="2021-12" db="EMBL/GenBank/DDBJ databases">
        <authorList>
            <person name="Zaccaron A."/>
            <person name="Stergiopoulos I."/>
        </authorList>
    </citation>
    <scope>NUCLEOTIDE SEQUENCE</scope>
    <source>
        <strain evidence="3">Race5_Kim</strain>
    </source>
</reference>
<dbReference type="RefSeq" id="XP_047767928.1">
    <property type="nucleotide sequence ID" value="XM_047911667.1"/>
</dbReference>
<feature type="region of interest" description="Disordered" evidence="1">
    <location>
        <begin position="20"/>
        <end position="43"/>
    </location>
</feature>
<gene>
    <name evidence="3" type="ORF">CLAFUR5_12519</name>
</gene>
<dbReference type="EMBL" id="CP090173">
    <property type="protein sequence ID" value="UJO23562.1"/>
    <property type="molecule type" value="Genomic_DNA"/>
</dbReference>
<feature type="signal peptide" evidence="2">
    <location>
        <begin position="1"/>
        <end position="18"/>
    </location>
</feature>
<protein>
    <submittedName>
        <fullName evidence="3">Uncharacterized protein</fullName>
    </submittedName>
</protein>
<dbReference type="Proteomes" id="UP000756132">
    <property type="component" value="Chromosome 11"/>
</dbReference>
<name>A0A9Q8UV70_PASFU</name>
<evidence type="ECO:0000313" key="4">
    <source>
        <dbReference type="Proteomes" id="UP000756132"/>
    </source>
</evidence>
<dbReference type="AlphaFoldDB" id="A0A9Q8UV70"/>